<dbReference type="AlphaFoldDB" id="A0A644VF26"/>
<evidence type="ECO:0000313" key="1">
    <source>
        <dbReference type="EMBL" id="MPL90004.1"/>
    </source>
</evidence>
<dbReference type="InterPro" id="IPR016181">
    <property type="entry name" value="Acyl_CoA_acyltransferase"/>
</dbReference>
<gene>
    <name evidence="1" type="ORF">SDC9_36049</name>
</gene>
<dbReference type="SUPFAM" id="SSF55729">
    <property type="entry name" value="Acyl-CoA N-acyltransferases (Nat)"/>
    <property type="match status" value="1"/>
</dbReference>
<proteinExistence type="predicted"/>
<protein>
    <recommendedName>
        <fullName evidence="2">N-acetyltransferase domain-containing protein</fullName>
    </recommendedName>
</protein>
<comment type="caution">
    <text evidence="1">The sequence shown here is derived from an EMBL/GenBank/DDBJ whole genome shotgun (WGS) entry which is preliminary data.</text>
</comment>
<organism evidence="1">
    <name type="scientific">bioreactor metagenome</name>
    <dbReference type="NCBI Taxonomy" id="1076179"/>
    <lineage>
        <taxon>unclassified sequences</taxon>
        <taxon>metagenomes</taxon>
        <taxon>ecological metagenomes</taxon>
    </lineage>
</organism>
<accession>A0A644VF26</accession>
<reference evidence="1" key="1">
    <citation type="submission" date="2019-08" db="EMBL/GenBank/DDBJ databases">
        <authorList>
            <person name="Kucharzyk K."/>
            <person name="Murdoch R.W."/>
            <person name="Higgins S."/>
            <person name="Loffler F."/>
        </authorList>
    </citation>
    <scope>NUCLEOTIDE SEQUENCE</scope>
</reference>
<evidence type="ECO:0008006" key="2">
    <source>
        <dbReference type="Google" id="ProtNLM"/>
    </source>
</evidence>
<sequence>MKRKLLVYSKSSSSIDLVGWPNEYIGFKLIEYKPGFGNFSRYGLSWKVNFLWYLFSRGNFSILILMDEKLVVHYSYLTPKVFRFPFMRKGDVQVGPCVTHASFRGKGVFSKVLELVPLLYPRSETIWTYTTEDDIAAQKAFKNAGYSFITFAEMSLRTKIVRLIK</sequence>
<dbReference type="EMBL" id="VSSQ01000292">
    <property type="protein sequence ID" value="MPL90004.1"/>
    <property type="molecule type" value="Genomic_DNA"/>
</dbReference>
<name>A0A644VF26_9ZZZZ</name>